<dbReference type="Proteomes" id="UP000023541">
    <property type="component" value="Unassembled WGS sequence"/>
</dbReference>
<keyword evidence="3" id="KW-1185">Reference proteome</keyword>
<dbReference type="PANTHER" id="PTHR46825:SF9">
    <property type="entry name" value="BETA-LACTAMASE-RELATED DOMAIN-CONTAINING PROTEIN"/>
    <property type="match status" value="1"/>
</dbReference>
<dbReference type="STRING" id="1317122.ATO12_02470"/>
<accession>A0A023C167</accession>
<dbReference type="AlphaFoldDB" id="A0A023C167"/>
<dbReference type="EMBL" id="AQRA01000001">
    <property type="protein sequence ID" value="EZH75673.1"/>
    <property type="molecule type" value="Genomic_DNA"/>
</dbReference>
<dbReference type="InterPro" id="IPR001466">
    <property type="entry name" value="Beta-lactam-related"/>
</dbReference>
<dbReference type="PANTHER" id="PTHR46825">
    <property type="entry name" value="D-ALANYL-D-ALANINE-CARBOXYPEPTIDASE/ENDOPEPTIDASE AMPH"/>
    <property type="match status" value="1"/>
</dbReference>
<gene>
    <name evidence="2" type="ORF">ATO12_02470</name>
</gene>
<dbReference type="OrthoDB" id="9797709at2"/>
<dbReference type="SUPFAM" id="SSF56601">
    <property type="entry name" value="beta-lactamase/transpeptidase-like"/>
    <property type="match status" value="1"/>
</dbReference>
<dbReference type="InterPro" id="IPR050491">
    <property type="entry name" value="AmpC-like"/>
</dbReference>
<proteinExistence type="predicted"/>
<comment type="caution">
    <text evidence="2">The sequence shown here is derived from an EMBL/GenBank/DDBJ whole genome shotgun (WGS) entry which is preliminary data.</text>
</comment>
<feature type="domain" description="Beta-lactamase-related" evidence="1">
    <location>
        <begin position="57"/>
        <end position="388"/>
    </location>
</feature>
<protein>
    <recommendedName>
        <fullName evidence="1">Beta-lactamase-related domain-containing protein</fullName>
    </recommendedName>
</protein>
<evidence type="ECO:0000259" key="1">
    <source>
        <dbReference type="Pfam" id="PF00144"/>
    </source>
</evidence>
<evidence type="ECO:0000313" key="3">
    <source>
        <dbReference type="Proteomes" id="UP000023541"/>
    </source>
</evidence>
<dbReference type="InterPro" id="IPR012338">
    <property type="entry name" value="Beta-lactam/transpept-like"/>
</dbReference>
<dbReference type="Pfam" id="PF00144">
    <property type="entry name" value="Beta-lactamase"/>
    <property type="match status" value="1"/>
</dbReference>
<dbReference type="RefSeq" id="WP_051575548.1">
    <property type="nucleotide sequence ID" value="NZ_AQRA01000001.1"/>
</dbReference>
<sequence length="489" mass="55843">MKQTFLILFFVFNFLSCKETIENDSKSAILDPAIAHRENVVNNLKPFYYIKNQMQPQRVEDLMEQYKVPGLRIVFVDKGEISWSKSYGYANLKDSIKVDKNTVFTGASLGKPVTAMAALKLVEQGILNLDEDVNKKLKGWKVPVNEFTQKEKVTVRRLIGHTSGFNRYYGPNYMPYETLPTIEQTLKGEQPSKHPAAKLVAVPGSKYIYSNPGYLVLEKLLEDATNKKFEDVIDELVLKPSGMKTTSFIQPIPERLLATKATGYSANLQPQPYNIITFKAAGGIWTTPDDLARFTHKLLTDHSKGTNTLISKEMTNRVFNRDGNLDKLGFTLLNWKQDSDDIVFKHTGQNYGFTSVIFGSVKKEQAVVIMANSVNTEDLFNYIQRAVAEEYNWDYFKPSAYEIYDTADKDFSSYAGQYDWKNHFVVITNEYKKLFIQIDNERHQLIPVEENTFLATNISLLVIFPKKPGSSLVFLDKNGDYSRVNKTYK</sequence>
<evidence type="ECO:0000313" key="2">
    <source>
        <dbReference type="EMBL" id="EZH75673.1"/>
    </source>
</evidence>
<organism evidence="2 3">
    <name type="scientific">Aquimarina atlantica</name>
    <dbReference type="NCBI Taxonomy" id="1317122"/>
    <lineage>
        <taxon>Bacteria</taxon>
        <taxon>Pseudomonadati</taxon>
        <taxon>Bacteroidota</taxon>
        <taxon>Flavobacteriia</taxon>
        <taxon>Flavobacteriales</taxon>
        <taxon>Flavobacteriaceae</taxon>
        <taxon>Aquimarina</taxon>
    </lineage>
</organism>
<name>A0A023C167_9FLAO</name>
<dbReference type="eggNOG" id="COG1680">
    <property type="taxonomic scope" value="Bacteria"/>
</dbReference>
<dbReference type="Gene3D" id="3.40.710.10">
    <property type="entry name" value="DD-peptidase/beta-lactamase superfamily"/>
    <property type="match status" value="1"/>
</dbReference>
<reference evidence="2 3" key="1">
    <citation type="submission" date="2014-04" db="EMBL/GenBank/DDBJ databases">
        <title>Aquimarina sp. 22II-S11-z7 Genome Sequencing.</title>
        <authorList>
            <person name="Lai Q."/>
        </authorList>
    </citation>
    <scope>NUCLEOTIDE SEQUENCE [LARGE SCALE GENOMIC DNA]</scope>
    <source>
        <strain evidence="2 3">22II-S11-z7</strain>
    </source>
</reference>